<sequence length="83" mass="8637">MQSGGERRLLEFRVPVSREFWRAYGVPLGFVLLVPSAVAVAVAREPGDGVVVGATFVALSVGAVLAGLVVYNVVVAALLAAER</sequence>
<organism evidence="2 3">
    <name type="scientific">Halorussus aquaticus</name>
    <dbReference type="NCBI Taxonomy" id="2953748"/>
    <lineage>
        <taxon>Archaea</taxon>
        <taxon>Methanobacteriati</taxon>
        <taxon>Methanobacteriota</taxon>
        <taxon>Stenosarchaea group</taxon>
        <taxon>Halobacteria</taxon>
        <taxon>Halobacteriales</taxon>
        <taxon>Haladaptataceae</taxon>
        <taxon>Halorussus</taxon>
    </lineage>
</organism>
<dbReference type="EMBL" id="JBHSHT010000002">
    <property type="protein sequence ID" value="MFC4825479.1"/>
    <property type="molecule type" value="Genomic_DNA"/>
</dbReference>
<reference evidence="2 3" key="1">
    <citation type="journal article" date="2019" name="Int. J. Syst. Evol. Microbiol.">
        <title>The Global Catalogue of Microorganisms (GCM) 10K type strain sequencing project: providing services to taxonomists for standard genome sequencing and annotation.</title>
        <authorList>
            <consortium name="The Broad Institute Genomics Platform"/>
            <consortium name="The Broad Institute Genome Sequencing Center for Infectious Disease"/>
            <person name="Wu L."/>
            <person name="Ma J."/>
        </authorList>
    </citation>
    <scope>NUCLEOTIDE SEQUENCE [LARGE SCALE GENOMIC DNA]</scope>
    <source>
        <strain evidence="2 3">XZYJ18</strain>
    </source>
</reference>
<dbReference type="Proteomes" id="UP001595945">
    <property type="component" value="Unassembled WGS sequence"/>
</dbReference>
<gene>
    <name evidence="2" type="ORF">ACFO9K_14555</name>
</gene>
<keyword evidence="1" id="KW-1133">Transmembrane helix</keyword>
<keyword evidence="1" id="KW-0812">Transmembrane</keyword>
<dbReference type="AlphaFoldDB" id="A0ABD5Q4K7"/>
<comment type="caution">
    <text evidence="2">The sequence shown here is derived from an EMBL/GenBank/DDBJ whole genome shotgun (WGS) entry which is preliminary data.</text>
</comment>
<evidence type="ECO:0000313" key="3">
    <source>
        <dbReference type="Proteomes" id="UP001595945"/>
    </source>
</evidence>
<dbReference type="RefSeq" id="WP_254268860.1">
    <property type="nucleotide sequence ID" value="NZ_CP100400.1"/>
</dbReference>
<evidence type="ECO:0000256" key="1">
    <source>
        <dbReference type="SAM" id="Phobius"/>
    </source>
</evidence>
<keyword evidence="3" id="KW-1185">Reference proteome</keyword>
<protein>
    <submittedName>
        <fullName evidence="2">Uncharacterized protein</fullName>
    </submittedName>
</protein>
<evidence type="ECO:0000313" key="2">
    <source>
        <dbReference type="EMBL" id="MFC4825479.1"/>
    </source>
</evidence>
<dbReference type="GeneID" id="73043803"/>
<name>A0ABD5Q4K7_9EURY</name>
<proteinExistence type="predicted"/>
<accession>A0ABD5Q4K7</accession>
<keyword evidence="1" id="KW-0472">Membrane</keyword>
<feature type="transmembrane region" description="Helical" evidence="1">
    <location>
        <begin position="21"/>
        <end position="43"/>
    </location>
</feature>
<feature type="transmembrane region" description="Helical" evidence="1">
    <location>
        <begin position="55"/>
        <end position="81"/>
    </location>
</feature>